<dbReference type="Pfam" id="PF14566">
    <property type="entry name" value="PTPlike_phytase"/>
    <property type="match status" value="1"/>
</dbReference>
<dbReference type="Gene3D" id="3.90.190.10">
    <property type="entry name" value="Protein tyrosine phosphatase superfamily"/>
    <property type="match status" value="1"/>
</dbReference>
<name>A0A3M4SWB7_PSEA0</name>
<feature type="compositionally biased region" description="Polar residues" evidence="1">
    <location>
        <begin position="68"/>
        <end position="83"/>
    </location>
</feature>
<dbReference type="InterPro" id="IPR029021">
    <property type="entry name" value="Prot-tyrosine_phosphatase-like"/>
</dbReference>
<feature type="region of interest" description="Disordered" evidence="1">
    <location>
        <begin position="68"/>
        <end position="87"/>
    </location>
</feature>
<dbReference type="InterPro" id="IPR016130">
    <property type="entry name" value="Tyr_Pase_AS"/>
</dbReference>
<dbReference type="InterPro" id="IPR000387">
    <property type="entry name" value="Tyr_Pase_dom"/>
</dbReference>
<proteinExistence type="predicted"/>
<feature type="compositionally biased region" description="Basic and acidic residues" evidence="1">
    <location>
        <begin position="18"/>
        <end position="27"/>
    </location>
</feature>
<dbReference type="Gene3D" id="3.30.70.1690">
    <property type="match status" value="1"/>
</dbReference>
<evidence type="ECO:0000259" key="2">
    <source>
        <dbReference type="PROSITE" id="PS50056"/>
    </source>
</evidence>
<dbReference type="AlphaFoldDB" id="A0A3M4SWB7"/>
<organism evidence="3 4">
    <name type="scientific">Pseudomonas amygdali pv. ulmi</name>
    <dbReference type="NCBI Taxonomy" id="251720"/>
    <lineage>
        <taxon>Bacteria</taxon>
        <taxon>Pseudomonadati</taxon>
        <taxon>Pseudomonadota</taxon>
        <taxon>Gammaproteobacteria</taxon>
        <taxon>Pseudomonadales</taxon>
        <taxon>Pseudomonadaceae</taxon>
        <taxon>Pseudomonas</taxon>
        <taxon>Pseudomonas amygdali</taxon>
    </lineage>
</organism>
<dbReference type="EMBL" id="RBRS01000179">
    <property type="protein sequence ID" value="RMR19157.1"/>
    <property type="molecule type" value="Genomic_DNA"/>
</dbReference>
<evidence type="ECO:0000313" key="3">
    <source>
        <dbReference type="EMBL" id="RMR19157.1"/>
    </source>
</evidence>
<protein>
    <submittedName>
        <fullName evidence="3">Type III effector HopAO1</fullName>
    </submittedName>
</protein>
<comment type="caution">
    <text evidence="3">The sequence shown here is derived from an EMBL/GenBank/DDBJ whole genome shotgun (WGS) entry which is preliminary data.</text>
</comment>
<evidence type="ECO:0000256" key="1">
    <source>
        <dbReference type="SAM" id="MobiDB-lite"/>
    </source>
</evidence>
<dbReference type="PROSITE" id="PS00383">
    <property type="entry name" value="TYR_PHOSPHATASE_1"/>
    <property type="match status" value="1"/>
</dbReference>
<dbReference type="SUPFAM" id="SSF52799">
    <property type="entry name" value="(Phosphotyrosine protein) phosphatases II"/>
    <property type="match status" value="1"/>
</dbReference>
<evidence type="ECO:0000313" key="4">
    <source>
        <dbReference type="Proteomes" id="UP000271097"/>
    </source>
</evidence>
<dbReference type="Proteomes" id="UP000271097">
    <property type="component" value="Unassembled WGS sequence"/>
</dbReference>
<accession>A0A3M4SWB7</accession>
<dbReference type="SMART" id="SM01301">
    <property type="entry name" value="PTPlike_phytase"/>
    <property type="match status" value="1"/>
</dbReference>
<reference evidence="3 4" key="1">
    <citation type="submission" date="2018-08" db="EMBL/GenBank/DDBJ databases">
        <title>Recombination of ecologically and evolutionarily significant loci maintains genetic cohesion in the Pseudomonas syringae species complex.</title>
        <authorList>
            <person name="Dillon M."/>
            <person name="Thakur S."/>
            <person name="Almeida R.N.D."/>
            <person name="Weir B.S."/>
            <person name="Guttman D.S."/>
        </authorList>
    </citation>
    <scope>NUCLEOTIDE SEQUENCE [LARGE SCALE GENOMIC DNA]</scope>
    <source>
        <strain evidence="3 4">ICMP 5931</strain>
    </source>
</reference>
<dbReference type="PROSITE" id="PS50056">
    <property type="entry name" value="TYR_PHOSPHATASE_2"/>
    <property type="match status" value="1"/>
</dbReference>
<sequence>MRLALLSSKRLRKKRRETCRSDSSEPHKHLRPRIRIQFLNSGINSSEVAQTAMYPLKSIQNSITTPLISGSQPLEAEGSQSQHSHPDRILPSLLSQSAQLALDRLSAQPNADYQRVASLVRNALQDGKFQFQSSNDTQVIYKTSVSSPAIAATIGTAHLIDNELTVQARLNDQFEYDIVSAHLRGPSQDISIDAFSPLPANDLASSGLSERTHLGMNRALLRYAVPPRETEDQCVMVIDKVPPPKHGQMSFFRATNDLSKLPSGMETDGLSDLKLAGCERISSVEQVKNIRAALGGGPLTVLDLREESHAIVNGLPVTLRGPMDWANAGLSQVDGAARESAMITELKRAKSVTLVDANYVKGKKSNPQTTELKDLNVQSEREVVTAAGATYRRVAITDHNRPSPEATDELVNIMRHCLQANESVVVHCNGGRGRTTTAMTMVDMLKNARNHSAETLIRRMAKLSYDYNMTDLGSISGLKRPFLEDRLKFLHAFHDYARNNPSGLPLNWTQWRAKIAPE</sequence>
<feature type="domain" description="Tyrosine specific protein phosphatases" evidence="2">
    <location>
        <begin position="408"/>
        <end position="459"/>
    </location>
</feature>
<feature type="region of interest" description="Disordered" evidence="1">
    <location>
        <begin position="1"/>
        <end position="30"/>
    </location>
</feature>
<gene>
    <name evidence="3" type="ORF">ALP90_04898</name>
</gene>